<gene>
    <name evidence="1" type="ORF">L9F63_017650</name>
</gene>
<accession>A0AAD7ZYL5</accession>
<organism evidence="1 2">
    <name type="scientific">Diploptera punctata</name>
    <name type="common">Pacific beetle cockroach</name>
    <dbReference type="NCBI Taxonomy" id="6984"/>
    <lineage>
        <taxon>Eukaryota</taxon>
        <taxon>Metazoa</taxon>
        <taxon>Ecdysozoa</taxon>
        <taxon>Arthropoda</taxon>
        <taxon>Hexapoda</taxon>
        <taxon>Insecta</taxon>
        <taxon>Pterygota</taxon>
        <taxon>Neoptera</taxon>
        <taxon>Polyneoptera</taxon>
        <taxon>Dictyoptera</taxon>
        <taxon>Blattodea</taxon>
        <taxon>Blaberoidea</taxon>
        <taxon>Blaberidae</taxon>
        <taxon>Diplopterinae</taxon>
        <taxon>Diploptera</taxon>
    </lineage>
</organism>
<feature type="non-terminal residue" evidence="1">
    <location>
        <position position="82"/>
    </location>
</feature>
<name>A0AAD7ZYL5_DIPPU</name>
<protein>
    <submittedName>
        <fullName evidence="1">Uncharacterized protein</fullName>
    </submittedName>
</protein>
<evidence type="ECO:0000313" key="1">
    <source>
        <dbReference type="EMBL" id="KAJ9589056.1"/>
    </source>
</evidence>
<comment type="caution">
    <text evidence="1">The sequence shown here is derived from an EMBL/GenBank/DDBJ whole genome shotgun (WGS) entry which is preliminary data.</text>
</comment>
<dbReference type="AlphaFoldDB" id="A0AAD7ZYL5"/>
<reference evidence="1" key="2">
    <citation type="submission" date="2023-05" db="EMBL/GenBank/DDBJ databases">
        <authorList>
            <person name="Fouks B."/>
        </authorList>
    </citation>
    <scope>NUCLEOTIDE SEQUENCE</scope>
    <source>
        <strain evidence="1">Stay&amp;Tobe</strain>
        <tissue evidence="1">Testes</tissue>
    </source>
</reference>
<proteinExistence type="predicted"/>
<keyword evidence="2" id="KW-1185">Reference proteome</keyword>
<dbReference type="Proteomes" id="UP001233999">
    <property type="component" value="Unassembled WGS sequence"/>
</dbReference>
<dbReference type="EMBL" id="JASPKZ010005284">
    <property type="protein sequence ID" value="KAJ9589056.1"/>
    <property type="molecule type" value="Genomic_DNA"/>
</dbReference>
<feature type="non-terminal residue" evidence="1">
    <location>
        <position position="1"/>
    </location>
</feature>
<evidence type="ECO:0000313" key="2">
    <source>
        <dbReference type="Proteomes" id="UP001233999"/>
    </source>
</evidence>
<reference evidence="1" key="1">
    <citation type="journal article" date="2023" name="IScience">
        <title>Live-bearing cockroach genome reveals convergent evolutionary mechanisms linked to viviparity in insects and beyond.</title>
        <authorList>
            <person name="Fouks B."/>
            <person name="Harrison M.C."/>
            <person name="Mikhailova A.A."/>
            <person name="Marchal E."/>
            <person name="English S."/>
            <person name="Carruthers M."/>
            <person name="Jennings E.C."/>
            <person name="Chiamaka E.L."/>
            <person name="Frigard R.A."/>
            <person name="Pippel M."/>
            <person name="Attardo G.M."/>
            <person name="Benoit J.B."/>
            <person name="Bornberg-Bauer E."/>
            <person name="Tobe S.S."/>
        </authorList>
    </citation>
    <scope>NUCLEOTIDE SEQUENCE</scope>
    <source>
        <strain evidence="1">Stay&amp;Tobe</strain>
    </source>
</reference>
<sequence length="82" mass="9143">LKLTQKRKRSRDTSGKNNDIYKKVFNTFFFVSCVPITMSNKLSGQFLLNLHLSGRHAVLSRKSGSLNLLLPQGSLMACSVVT</sequence>